<feature type="region of interest" description="Disordered" evidence="3">
    <location>
        <begin position="1"/>
        <end position="21"/>
    </location>
</feature>
<comment type="similarity">
    <text evidence="1">Belongs to the HIBADH-related family.</text>
</comment>
<sequence>MNSAEHTHGTHGTNGTGGAGTETEVTVLGLGLMGAALADAMLTGGRRTTVWNRTPGKAEPLTVRGAAEADGIRAAVTASPLVIVCIRDYTAVRDLLDPVADALAGRVLVNLTTGSSEEARVMAEWAAGHGAGYLDGAIMMTPPGIGAPETVIFYGGDEKLFRTHEPVLRLLGGRPTHLGEDTGTASLYDVALLGLMWGTFNSFLHALALVETEGTTATEFLPLATDWLTGVSSFMGLYAQQIDAGEFVATDASLATQLAPVEHLVHESRARGVDTRLPEYTRDLIADALAKGHGLDSYARIIDHFRTAAS</sequence>
<evidence type="ECO:0000313" key="7">
    <source>
        <dbReference type="EMBL" id="MCT2593742.1"/>
    </source>
</evidence>
<dbReference type="Gene3D" id="1.10.1040.10">
    <property type="entry name" value="N-(1-d-carboxylethyl)-l-norvaline Dehydrogenase, domain 2"/>
    <property type="match status" value="1"/>
</dbReference>
<dbReference type="InterPro" id="IPR048666">
    <property type="entry name" value="RedAm-like_C"/>
</dbReference>
<keyword evidence="2" id="KW-0560">Oxidoreductase</keyword>
<feature type="domain" description="6-phosphogluconate dehydrogenase NADP-binding" evidence="4">
    <location>
        <begin position="25"/>
        <end position="178"/>
    </location>
</feature>
<dbReference type="Gene3D" id="3.40.50.720">
    <property type="entry name" value="NAD(P)-binding Rossmann-like Domain"/>
    <property type="match status" value="1"/>
</dbReference>
<evidence type="ECO:0000313" key="8">
    <source>
        <dbReference type="Proteomes" id="UP001156389"/>
    </source>
</evidence>
<dbReference type="Proteomes" id="UP001156389">
    <property type="component" value="Unassembled WGS sequence"/>
</dbReference>
<evidence type="ECO:0000256" key="2">
    <source>
        <dbReference type="ARBA" id="ARBA00023002"/>
    </source>
</evidence>
<gene>
    <name evidence="6" type="ORF">LHJ74_24365</name>
    <name evidence="7" type="ORF">LHJ74_28200</name>
</gene>
<proteinExistence type="inferred from homology"/>
<evidence type="ECO:0000259" key="5">
    <source>
        <dbReference type="Pfam" id="PF21761"/>
    </source>
</evidence>
<name>A0ABT2JYN0_9ACTN</name>
<dbReference type="PANTHER" id="PTHR43580:SF2">
    <property type="entry name" value="CYTOKINE-LIKE NUCLEAR FACTOR N-PAC"/>
    <property type="match status" value="1"/>
</dbReference>
<protein>
    <submittedName>
        <fullName evidence="6">NAD(P)-binding domain-containing protein</fullName>
    </submittedName>
</protein>
<comment type="caution">
    <text evidence="6">The sequence shown here is derived from an EMBL/GenBank/DDBJ whole genome shotgun (WGS) entry which is preliminary data.</text>
</comment>
<dbReference type="InterPro" id="IPR051265">
    <property type="entry name" value="HIBADH-related_NP60_sf"/>
</dbReference>
<evidence type="ECO:0000256" key="3">
    <source>
        <dbReference type="SAM" id="MobiDB-lite"/>
    </source>
</evidence>
<feature type="domain" description="NADPH-dependent reductive aminase-like C-terminal" evidence="5">
    <location>
        <begin position="181"/>
        <end position="306"/>
    </location>
</feature>
<organism evidence="6 8">
    <name type="scientific">Streptomyces gossypii</name>
    <dbReference type="NCBI Taxonomy" id="2883101"/>
    <lineage>
        <taxon>Bacteria</taxon>
        <taxon>Bacillati</taxon>
        <taxon>Actinomycetota</taxon>
        <taxon>Actinomycetes</taxon>
        <taxon>Kitasatosporales</taxon>
        <taxon>Streptomycetaceae</taxon>
        <taxon>Streptomyces</taxon>
    </lineage>
</organism>
<dbReference type="PANTHER" id="PTHR43580">
    <property type="entry name" value="OXIDOREDUCTASE GLYR1-RELATED"/>
    <property type="match status" value="1"/>
</dbReference>
<reference evidence="6 8" key="1">
    <citation type="submission" date="2021-10" db="EMBL/GenBank/DDBJ databases">
        <title>Streptomyces gossypii sp. nov., isolated from soil collected from cotton field.</title>
        <authorList>
            <person name="Ge X."/>
            <person name="Chen X."/>
            <person name="Liu W."/>
        </authorList>
    </citation>
    <scope>NUCLEOTIDE SEQUENCE [LARGE SCALE GENOMIC DNA]</scope>
    <source>
        <strain evidence="6 8">N2-109</strain>
    </source>
</reference>
<dbReference type="SUPFAM" id="SSF51735">
    <property type="entry name" value="NAD(P)-binding Rossmann-fold domains"/>
    <property type="match status" value="1"/>
</dbReference>
<dbReference type="RefSeq" id="WP_260220359.1">
    <property type="nucleotide sequence ID" value="NZ_JAJAGO010000012.1"/>
</dbReference>
<dbReference type="InterPro" id="IPR013328">
    <property type="entry name" value="6PGD_dom2"/>
</dbReference>
<dbReference type="InterPro" id="IPR036291">
    <property type="entry name" value="NAD(P)-bd_dom_sf"/>
</dbReference>
<dbReference type="EMBL" id="JAJAGO010000015">
    <property type="protein sequence ID" value="MCT2593742.1"/>
    <property type="molecule type" value="Genomic_DNA"/>
</dbReference>
<evidence type="ECO:0000313" key="6">
    <source>
        <dbReference type="EMBL" id="MCT2593009.1"/>
    </source>
</evidence>
<dbReference type="Pfam" id="PF21761">
    <property type="entry name" value="RedAm-like_C"/>
    <property type="match status" value="1"/>
</dbReference>
<dbReference type="EMBL" id="JAJAGO010000012">
    <property type="protein sequence ID" value="MCT2593009.1"/>
    <property type="molecule type" value="Genomic_DNA"/>
</dbReference>
<evidence type="ECO:0000256" key="1">
    <source>
        <dbReference type="ARBA" id="ARBA00009080"/>
    </source>
</evidence>
<dbReference type="PIRSF" id="PIRSF000103">
    <property type="entry name" value="HIBADH"/>
    <property type="match status" value="1"/>
</dbReference>
<accession>A0ABT2JYN0</accession>
<dbReference type="InterPro" id="IPR015815">
    <property type="entry name" value="HIBADH-related"/>
</dbReference>
<dbReference type="InterPro" id="IPR006115">
    <property type="entry name" value="6PGDH_NADP-bd"/>
</dbReference>
<evidence type="ECO:0000259" key="4">
    <source>
        <dbReference type="Pfam" id="PF03446"/>
    </source>
</evidence>
<keyword evidence="8" id="KW-1185">Reference proteome</keyword>
<dbReference type="Pfam" id="PF03446">
    <property type="entry name" value="NAD_binding_2"/>
    <property type="match status" value="1"/>
</dbReference>